<dbReference type="InterPro" id="IPR003945">
    <property type="entry name" value="NU5C-like"/>
</dbReference>
<evidence type="ECO:0000313" key="11">
    <source>
        <dbReference type="Proteomes" id="UP000289738"/>
    </source>
</evidence>
<dbReference type="GO" id="GO:0008137">
    <property type="term" value="F:NADH dehydrogenase (ubiquinone) activity"/>
    <property type="evidence" value="ECO:0007669"/>
    <property type="project" value="InterPro"/>
</dbReference>
<keyword evidence="8 9" id="KW-0472">Membrane</keyword>
<keyword evidence="5" id="KW-1278">Translocase</keyword>
<evidence type="ECO:0000256" key="1">
    <source>
        <dbReference type="ARBA" id="ARBA00004141"/>
    </source>
</evidence>
<dbReference type="Proteomes" id="UP000289738">
    <property type="component" value="Chromosome A06"/>
</dbReference>
<keyword evidence="11" id="KW-1185">Reference proteome</keyword>
<keyword evidence="3" id="KW-0813">Transport</keyword>
<name>A0A445CJC5_ARAHY</name>
<evidence type="ECO:0000256" key="5">
    <source>
        <dbReference type="ARBA" id="ARBA00022967"/>
    </source>
</evidence>
<keyword evidence="6 9" id="KW-1133">Transmembrane helix</keyword>
<comment type="similarity">
    <text evidence="2">Belongs to the complex I subunit 5 family.</text>
</comment>
<feature type="transmembrane region" description="Helical" evidence="9">
    <location>
        <begin position="41"/>
        <end position="69"/>
    </location>
</feature>
<protein>
    <submittedName>
        <fullName evidence="10">Uncharacterized protein</fullName>
    </submittedName>
</protein>
<gene>
    <name evidence="10" type="ORF">Ahy_A06g026091</name>
</gene>
<evidence type="ECO:0000256" key="8">
    <source>
        <dbReference type="ARBA" id="ARBA00023136"/>
    </source>
</evidence>
<comment type="caution">
    <text evidence="10">The sequence shown here is derived from an EMBL/GenBank/DDBJ whole genome shotgun (WGS) entry which is preliminary data.</text>
</comment>
<evidence type="ECO:0000313" key="10">
    <source>
        <dbReference type="EMBL" id="RYR51036.1"/>
    </source>
</evidence>
<dbReference type="GO" id="GO:0042773">
    <property type="term" value="P:ATP synthesis coupled electron transport"/>
    <property type="evidence" value="ECO:0007669"/>
    <property type="project" value="InterPro"/>
</dbReference>
<dbReference type="PANTHER" id="PTHR42829">
    <property type="entry name" value="NADH-UBIQUINONE OXIDOREDUCTASE CHAIN 5"/>
    <property type="match status" value="1"/>
</dbReference>
<dbReference type="STRING" id="3818.A0A445CJC5"/>
<proteinExistence type="inferred from homology"/>
<comment type="subcellular location">
    <subcellularLocation>
        <location evidence="1">Membrane</location>
        <topology evidence="1">Multi-pass membrane protein</topology>
    </subcellularLocation>
</comment>
<dbReference type="EMBL" id="SDMP01000006">
    <property type="protein sequence ID" value="RYR51036.1"/>
    <property type="molecule type" value="Genomic_DNA"/>
</dbReference>
<dbReference type="PANTHER" id="PTHR42829:SF2">
    <property type="entry name" value="NADH-UBIQUINONE OXIDOREDUCTASE CHAIN 5"/>
    <property type="match status" value="1"/>
</dbReference>
<keyword evidence="4 9" id="KW-0812">Transmembrane</keyword>
<dbReference type="GO" id="GO:0015990">
    <property type="term" value="P:electron transport coupled proton transport"/>
    <property type="evidence" value="ECO:0007669"/>
    <property type="project" value="TreeGrafter"/>
</dbReference>
<organism evidence="10 11">
    <name type="scientific">Arachis hypogaea</name>
    <name type="common">Peanut</name>
    <dbReference type="NCBI Taxonomy" id="3818"/>
    <lineage>
        <taxon>Eukaryota</taxon>
        <taxon>Viridiplantae</taxon>
        <taxon>Streptophyta</taxon>
        <taxon>Embryophyta</taxon>
        <taxon>Tracheophyta</taxon>
        <taxon>Spermatophyta</taxon>
        <taxon>Magnoliopsida</taxon>
        <taxon>eudicotyledons</taxon>
        <taxon>Gunneridae</taxon>
        <taxon>Pentapetalae</taxon>
        <taxon>rosids</taxon>
        <taxon>fabids</taxon>
        <taxon>Fabales</taxon>
        <taxon>Fabaceae</taxon>
        <taxon>Papilionoideae</taxon>
        <taxon>50 kb inversion clade</taxon>
        <taxon>dalbergioids sensu lato</taxon>
        <taxon>Dalbergieae</taxon>
        <taxon>Pterocarpus clade</taxon>
        <taxon>Arachis</taxon>
    </lineage>
</organism>
<keyword evidence="7" id="KW-0520">NAD</keyword>
<evidence type="ECO:0000256" key="7">
    <source>
        <dbReference type="ARBA" id="ARBA00023027"/>
    </source>
</evidence>
<reference evidence="10 11" key="1">
    <citation type="submission" date="2019-01" db="EMBL/GenBank/DDBJ databases">
        <title>Sequencing of cultivated peanut Arachis hypogaea provides insights into genome evolution and oil improvement.</title>
        <authorList>
            <person name="Chen X."/>
        </authorList>
    </citation>
    <scope>NUCLEOTIDE SEQUENCE [LARGE SCALE GENOMIC DNA]</scope>
    <source>
        <strain evidence="11">cv. Fuhuasheng</strain>
        <tissue evidence="10">Leaves</tissue>
    </source>
</reference>
<evidence type="ECO:0000256" key="6">
    <source>
        <dbReference type="ARBA" id="ARBA00022989"/>
    </source>
</evidence>
<accession>A0A445CJC5</accession>
<evidence type="ECO:0000256" key="2">
    <source>
        <dbReference type="ARBA" id="ARBA00008200"/>
    </source>
</evidence>
<sequence length="93" mass="11184">MEGPTYANYKNNFFNRYALSLYGILPFACFWSKDLILNDSWLYSLIFVILTYFTARLTAFYMFQIYLLIFEGYFHIHFQNLNGKKKSLYLISL</sequence>
<dbReference type="AlphaFoldDB" id="A0A445CJC5"/>
<dbReference type="GO" id="GO:0009507">
    <property type="term" value="C:chloroplast"/>
    <property type="evidence" value="ECO:0007669"/>
    <property type="project" value="TreeGrafter"/>
</dbReference>
<dbReference type="GO" id="GO:0003954">
    <property type="term" value="F:NADH dehydrogenase activity"/>
    <property type="evidence" value="ECO:0007669"/>
    <property type="project" value="TreeGrafter"/>
</dbReference>
<evidence type="ECO:0000256" key="3">
    <source>
        <dbReference type="ARBA" id="ARBA00022448"/>
    </source>
</evidence>
<evidence type="ECO:0000256" key="9">
    <source>
        <dbReference type="SAM" id="Phobius"/>
    </source>
</evidence>
<evidence type="ECO:0000256" key="4">
    <source>
        <dbReference type="ARBA" id="ARBA00022692"/>
    </source>
</evidence>
<dbReference type="GO" id="GO:0016020">
    <property type="term" value="C:membrane"/>
    <property type="evidence" value="ECO:0007669"/>
    <property type="project" value="UniProtKB-SubCell"/>
</dbReference>